<name>A0A8J2HR66_COTCN</name>
<comment type="caution">
    <text evidence="1">The sequence shown here is derived from an EMBL/GenBank/DDBJ whole genome shotgun (WGS) entry which is preliminary data.</text>
</comment>
<dbReference type="OrthoDB" id="275011at2759"/>
<evidence type="ECO:0000313" key="1">
    <source>
        <dbReference type="EMBL" id="CAG5109139.1"/>
    </source>
</evidence>
<keyword evidence="2" id="KW-1185">Reference proteome</keyword>
<dbReference type="Proteomes" id="UP000786811">
    <property type="component" value="Unassembled WGS sequence"/>
</dbReference>
<dbReference type="EMBL" id="CAJNRD030001124">
    <property type="protein sequence ID" value="CAG5109139.1"/>
    <property type="molecule type" value="Genomic_DNA"/>
</dbReference>
<reference evidence="1" key="1">
    <citation type="submission" date="2021-04" db="EMBL/GenBank/DDBJ databases">
        <authorList>
            <person name="Chebbi M.A.C M."/>
        </authorList>
    </citation>
    <scope>NUCLEOTIDE SEQUENCE</scope>
</reference>
<sequence length="39" mass="4519">MLLMERIPDQVGYLVLTQDGAVLATPKQYHQLTRSIKYQ</sequence>
<proteinExistence type="predicted"/>
<gene>
    <name evidence="1" type="ORF">HICCMSTLAB_LOCUS13775</name>
</gene>
<dbReference type="AlphaFoldDB" id="A0A8J2HR66"/>
<protein>
    <submittedName>
        <fullName evidence="1">Uncharacterized protein</fullName>
    </submittedName>
</protein>
<accession>A0A8J2HR66</accession>
<evidence type="ECO:0000313" key="2">
    <source>
        <dbReference type="Proteomes" id="UP000786811"/>
    </source>
</evidence>
<organism evidence="1 2">
    <name type="scientific">Cotesia congregata</name>
    <name type="common">Parasitoid wasp</name>
    <name type="synonym">Apanteles congregatus</name>
    <dbReference type="NCBI Taxonomy" id="51543"/>
    <lineage>
        <taxon>Eukaryota</taxon>
        <taxon>Metazoa</taxon>
        <taxon>Ecdysozoa</taxon>
        <taxon>Arthropoda</taxon>
        <taxon>Hexapoda</taxon>
        <taxon>Insecta</taxon>
        <taxon>Pterygota</taxon>
        <taxon>Neoptera</taxon>
        <taxon>Endopterygota</taxon>
        <taxon>Hymenoptera</taxon>
        <taxon>Apocrita</taxon>
        <taxon>Ichneumonoidea</taxon>
        <taxon>Braconidae</taxon>
        <taxon>Microgastrinae</taxon>
        <taxon>Cotesia</taxon>
    </lineage>
</organism>